<comment type="caution">
    <text evidence="3">The sequence shown here is derived from an EMBL/GenBank/DDBJ whole genome shotgun (WGS) entry which is preliminary data.</text>
</comment>
<feature type="domain" description="Activator of Hsp90 ATPase homologue 1/2-like C-terminal" evidence="2">
    <location>
        <begin position="22"/>
        <end position="148"/>
    </location>
</feature>
<evidence type="ECO:0000259" key="2">
    <source>
        <dbReference type="Pfam" id="PF08327"/>
    </source>
</evidence>
<proteinExistence type="inferred from homology"/>
<dbReference type="SUPFAM" id="SSF55961">
    <property type="entry name" value="Bet v1-like"/>
    <property type="match status" value="1"/>
</dbReference>
<dbReference type="Gene3D" id="3.30.530.20">
    <property type="match status" value="1"/>
</dbReference>
<evidence type="ECO:0000256" key="1">
    <source>
        <dbReference type="ARBA" id="ARBA00006817"/>
    </source>
</evidence>
<dbReference type="Proteomes" id="UP000798808">
    <property type="component" value="Unassembled WGS sequence"/>
</dbReference>
<accession>A0ABW9RS68</accession>
<dbReference type="CDD" id="cd07814">
    <property type="entry name" value="SRPBCC_CalC_Aha1-like"/>
    <property type="match status" value="1"/>
</dbReference>
<evidence type="ECO:0000313" key="3">
    <source>
        <dbReference type="EMBL" id="MTI27008.1"/>
    </source>
</evidence>
<dbReference type="Pfam" id="PF08327">
    <property type="entry name" value="AHSA1"/>
    <property type="match status" value="1"/>
</dbReference>
<keyword evidence="4" id="KW-1185">Reference proteome</keyword>
<organism evidence="3 4">
    <name type="scientific">Fulvivirga kasyanovii</name>
    <dbReference type="NCBI Taxonomy" id="396812"/>
    <lineage>
        <taxon>Bacteria</taxon>
        <taxon>Pseudomonadati</taxon>
        <taxon>Bacteroidota</taxon>
        <taxon>Cytophagia</taxon>
        <taxon>Cytophagales</taxon>
        <taxon>Fulvivirgaceae</taxon>
        <taxon>Fulvivirga</taxon>
    </lineage>
</organism>
<dbReference type="EMBL" id="SMLW01000607">
    <property type="protein sequence ID" value="MTI27008.1"/>
    <property type="molecule type" value="Genomic_DNA"/>
</dbReference>
<comment type="similarity">
    <text evidence="1">Belongs to the AHA1 family.</text>
</comment>
<name>A0ABW9RS68_9BACT</name>
<evidence type="ECO:0000313" key="4">
    <source>
        <dbReference type="Proteomes" id="UP000798808"/>
    </source>
</evidence>
<dbReference type="InterPro" id="IPR013538">
    <property type="entry name" value="ASHA1/2-like_C"/>
</dbReference>
<protein>
    <submittedName>
        <fullName evidence="3">SRPBCC domain-containing protein</fullName>
    </submittedName>
</protein>
<dbReference type="InterPro" id="IPR023393">
    <property type="entry name" value="START-like_dom_sf"/>
</dbReference>
<reference evidence="3 4" key="1">
    <citation type="submission" date="2019-02" db="EMBL/GenBank/DDBJ databases">
        <authorList>
            <person name="Goldberg S.R."/>
            <person name="Haltli B.A."/>
            <person name="Correa H."/>
            <person name="Russell K.G."/>
        </authorList>
    </citation>
    <scope>NUCLEOTIDE SEQUENCE [LARGE SCALE GENOMIC DNA]</scope>
    <source>
        <strain evidence="3 4">JCM 16186</strain>
    </source>
</reference>
<sequence>METAIKKSKSASFTYSLSATKPPEEVYELLLDVKKWWSGFYEETITGDASQVNDEFSFLAGGGKHFSRQKLAELVPHSKIVWKVIESKLTFLNAPDEWIGTELRFDITKSGDKTTVTFTHVGLEPEIECYGSCSSAWTMYIDQLKQMLNGNHE</sequence>
<dbReference type="RefSeq" id="WP_155174015.1">
    <property type="nucleotide sequence ID" value="NZ_BAAAFL010000068.1"/>
</dbReference>
<gene>
    <name evidence="3" type="ORF">E1163_18770</name>
</gene>